<protein>
    <submittedName>
        <fullName evidence="2">Glycosyltransferase</fullName>
        <ecNumber evidence="2">2.4.-.-</ecNumber>
    </submittedName>
</protein>
<dbReference type="GO" id="GO:0016757">
    <property type="term" value="F:glycosyltransferase activity"/>
    <property type="evidence" value="ECO:0007669"/>
    <property type="project" value="UniProtKB-KW"/>
</dbReference>
<dbReference type="InterPro" id="IPR029044">
    <property type="entry name" value="Nucleotide-diphossugar_trans"/>
</dbReference>
<dbReference type="SUPFAM" id="SSF53448">
    <property type="entry name" value="Nucleotide-diphospho-sugar transferases"/>
    <property type="match status" value="1"/>
</dbReference>
<keyword evidence="2" id="KW-0328">Glycosyltransferase</keyword>
<dbReference type="Proteomes" id="UP001652264">
    <property type="component" value="Unassembled WGS sequence"/>
</dbReference>
<accession>A0ABT2HIT7</accession>
<dbReference type="EC" id="2.4.-.-" evidence="2"/>
<comment type="caution">
    <text evidence="2">The sequence shown here is derived from an EMBL/GenBank/DDBJ whole genome shotgun (WGS) entry which is preliminary data.</text>
</comment>
<keyword evidence="2" id="KW-0808">Transferase</keyword>
<dbReference type="EMBL" id="JANVAD010000005">
    <property type="protein sequence ID" value="MCS6523043.1"/>
    <property type="molecule type" value="Genomic_DNA"/>
</dbReference>
<dbReference type="Gene3D" id="3.90.550.10">
    <property type="entry name" value="Spore Coat Polysaccharide Biosynthesis Protein SpsA, Chain A"/>
    <property type="match status" value="1"/>
</dbReference>
<sequence length="415" mass="44616">MSDGCWDVPSARAAMGATASARERAFLLRRIAVLTKVARGNILMSSANRRPDATESSSTVTYCILASVPGTDLCPTLSSLPPGADVLVVGVDDVSEMRPADRPDLRVTAIPFRWRNDFAAARNAGLDAAGEGWVVFVDTDEVFVPQASESLEEVLRHFSQHPASGRLGVSLRVWDGNRGTVSRVGRVIRADGLVRYRGALHEELFVRGGVVLQVDLDCDLVHDGYDGAAGADKARRNQEVLDAVVARGEATAKDHYYRSRDARPLRTDEATEADLRAAIVLGPQTIAFQGEPHVAAIRDLIGSQLQRGAVSQARSTLETSEQQLDVADRDSLALSIEREALRQQARQIRSRVAAQLLGGSEADPGLLDDLGLLSLLVGDDSTAWAVLEGRLGGTVPDRFREAAIGIRDALERLGA</sequence>
<dbReference type="GeneID" id="95322814"/>
<feature type="domain" description="Glycosyltransferase 2-like" evidence="1">
    <location>
        <begin position="104"/>
        <end position="168"/>
    </location>
</feature>
<dbReference type="RefSeq" id="WP_141860017.1">
    <property type="nucleotide sequence ID" value="NZ_BMNV01000007.1"/>
</dbReference>
<dbReference type="InterPro" id="IPR001173">
    <property type="entry name" value="Glyco_trans_2-like"/>
</dbReference>
<gene>
    <name evidence="2" type="ORF">NYQ28_10750</name>
</gene>
<reference evidence="2 3" key="1">
    <citation type="submission" date="2022-08" db="EMBL/GenBank/DDBJ databases">
        <title>Taxonomy of Curtobacterium flaccumfaciens.</title>
        <authorList>
            <person name="Osdaghi E."/>
            <person name="Taghavi S.M."/>
            <person name="Hamidizade M."/>
            <person name="Abachi H."/>
            <person name="Fazliarab A."/>
            <person name="Baeyen S."/>
            <person name="Portier P."/>
            <person name="Van Vaerenbergh J."/>
            <person name="Jacques M.-A."/>
        </authorList>
    </citation>
    <scope>NUCLEOTIDE SEQUENCE [LARGE SCALE GENOMIC DNA]</scope>
    <source>
        <strain evidence="2 3">LMG8786T</strain>
    </source>
</reference>
<organism evidence="2 3">
    <name type="scientific">Curtobacterium citreum</name>
    <dbReference type="NCBI Taxonomy" id="2036"/>
    <lineage>
        <taxon>Bacteria</taxon>
        <taxon>Bacillati</taxon>
        <taxon>Actinomycetota</taxon>
        <taxon>Actinomycetes</taxon>
        <taxon>Micrococcales</taxon>
        <taxon>Microbacteriaceae</taxon>
        <taxon>Curtobacterium</taxon>
    </lineage>
</organism>
<keyword evidence="3" id="KW-1185">Reference proteome</keyword>
<dbReference type="Pfam" id="PF00535">
    <property type="entry name" value="Glycos_transf_2"/>
    <property type="match status" value="1"/>
</dbReference>
<evidence type="ECO:0000259" key="1">
    <source>
        <dbReference type="Pfam" id="PF00535"/>
    </source>
</evidence>
<evidence type="ECO:0000313" key="3">
    <source>
        <dbReference type="Proteomes" id="UP001652264"/>
    </source>
</evidence>
<evidence type="ECO:0000313" key="2">
    <source>
        <dbReference type="EMBL" id="MCS6523043.1"/>
    </source>
</evidence>
<name>A0ABT2HIT7_9MICO</name>
<proteinExistence type="predicted"/>